<evidence type="ECO:0000256" key="3">
    <source>
        <dbReference type="ARBA" id="ARBA00022738"/>
    </source>
</evidence>
<evidence type="ECO:0008006" key="7">
    <source>
        <dbReference type="Google" id="ProtNLM"/>
    </source>
</evidence>
<evidence type="ECO:0000256" key="4">
    <source>
        <dbReference type="ARBA" id="ARBA00023239"/>
    </source>
</evidence>
<dbReference type="InterPro" id="IPR011989">
    <property type="entry name" value="ARM-like"/>
</dbReference>
<dbReference type="STRING" id="224013.ACX27_08965"/>
<comment type="similarity">
    <text evidence="1">Belongs to the CpcE/RpcE/PecE family.</text>
</comment>
<dbReference type="InterPro" id="IPR016024">
    <property type="entry name" value="ARM-type_fold"/>
</dbReference>
<keyword evidence="2" id="KW-0042">Antenna complex</keyword>
<dbReference type="RefSeq" id="WP_062291119.1">
    <property type="nucleotide sequence ID" value="NZ_CP012036.1"/>
</dbReference>
<dbReference type="EMBL" id="CP012036">
    <property type="protein sequence ID" value="ALF52952.1"/>
    <property type="molecule type" value="Genomic_DNA"/>
</dbReference>
<evidence type="ECO:0000313" key="5">
    <source>
        <dbReference type="EMBL" id="ALF52952.1"/>
    </source>
</evidence>
<name>A0A0M4SQL9_9NOSO</name>
<dbReference type="Pfam" id="PF08852">
    <property type="entry name" value="DUF1822"/>
    <property type="match status" value="1"/>
</dbReference>
<dbReference type="SUPFAM" id="SSF48371">
    <property type="entry name" value="ARM repeat"/>
    <property type="match status" value="1"/>
</dbReference>
<dbReference type="GO" id="GO:0030089">
    <property type="term" value="C:phycobilisome"/>
    <property type="evidence" value="ECO:0007669"/>
    <property type="project" value="UniProtKB-KW"/>
</dbReference>
<accession>A0A0M4SQL9</accession>
<gene>
    <name evidence="5" type="ORF">ACX27_08965</name>
</gene>
<proteinExistence type="inferred from homology"/>
<dbReference type="KEGG" id="npz:ACX27_08965"/>
<reference evidence="5 6" key="2">
    <citation type="journal article" date="2016" name="Genome Announc.">
        <title>Draft Genome Sequence of the N2-Fixing Cyanobacterium Nostoc piscinale CENA21, Isolated from the Brazilian Amazon Floodplain.</title>
        <authorList>
            <person name="Leao T."/>
            <person name="Guimaraes P.I."/>
            <person name="de Melo A.G."/>
            <person name="Ramos R.T."/>
            <person name="Leao P.N."/>
            <person name="Silva A."/>
            <person name="Fiore M.F."/>
            <person name="Schneider M.P."/>
        </authorList>
    </citation>
    <scope>NUCLEOTIDE SEQUENCE [LARGE SCALE GENOMIC DNA]</scope>
    <source>
        <strain evidence="5 6">CENA21</strain>
    </source>
</reference>
<dbReference type="AlphaFoldDB" id="A0A0M4SQL9"/>
<evidence type="ECO:0000313" key="6">
    <source>
        <dbReference type="Proteomes" id="UP000062645"/>
    </source>
</evidence>
<evidence type="ECO:0000256" key="1">
    <source>
        <dbReference type="ARBA" id="ARBA00009299"/>
    </source>
</evidence>
<keyword evidence="4" id="KW-0456">Lyase</keyword>
<sequence length="475" mass="52963">MLNLQKLATIYPNQICLPLSPKLQEEAWQKSQAHTNAAACCQAYLNYLCLKSFVPWLEAWLAEEDAHININNIFSANACNSLWEFVNGTPIDLGEIRLVLIPSETSDLEEFVVPGEWVDIPSWRKDYYLAVQINLGEPEQSWLRLWGYVSYQKLKSRGIYDQGDRSYYINQAVLTEDITQLLLLPQPNSRPQTAAPPQLSTEVVADLCTQISNPDLYSPRLAVTFEQWAALLVNEELRQKLYEQRLSPTHLAVVNLRQWLQRADSIITEIWQAVEAVLTPPEFIAVRGAEEQVSVEAIAPVIRLLKSNRPEKERAQAAGVLGQIGVGHPEAIAALVELLQVAQDEETRWEAALSLGKIAPDHPQAGISKARLIDLGLQLAGCQMALIVTIRPKTESKIAVRLQVQPINQQHQLPPHLTLSVIAGGETRLQAETRSDEQGAGKDKILQLGFSPPSGTQFQVRITLDKVSVSETFIA</sequence>
<dbReference type="InterPro" id="IPR014951">
    <property type="entry name" value="DUF1822"/>
</dbReference>
<keyword evidence="3" id="KW-0605">Phycobilisome</keyword>
<dbReference type="PATRIC" id="fig|224013.5.peg.2178"/>
<protein>
    <recommendedName>
        <fullName evidence="7">DUF1822 family protein</fullName>
    </recommendedName>
</protein>
<keyword evidence="6" id="KW-1185">Reference proteome</keyword>
<organism evidence="5 6">
    <name type="scientific">Nostoc piscinale CENA21</name>
    <dbReference type="NCBI Taxonomy" id="224013"/>
    <lineage>
        <taxon>Bacteria</taxon>
        <taxon>Bacillati</taxon>
        <taxon>Cyanobacteriota</taxon>
        <taxon>Cyanophyceae</taxon>
        <taxon>Nostocales</taxon>
        <taxon>Nostocaceae</taxon>
        <taxon>Nostoc</taxon>
    </lineage>
</organism>
<evidence type="ECO:0000256" key="2">
    <source>
        <dbReference type="ARBA" id="ARBA00022549"/>
    </source>
</evidence>
<dbReference type="Proteomes" id="UP000062645">
    <property type="component" value="Chromosome"/>
</dbReference>
<dbReference type="OrthoDB" id="526290at2"/>
<dbReference type="GO" id="GO:0016829">
    <property type="term" value="F:lyase activity"/>
    <property type="evidence" value="ECO:0007669"/>
    <property type="project" value="UniProtKB-KW"/>
</dbReference>
<reference evidence="6" key="1">
    <citation type="submission" date="2015-07" db="EMBL/GenBank/DDBJ databases">
        <title>Genome Of Nitrogen-Fixing Cyanobacterium Nostoc piscinale CENA21 From Solimoes/Amazon River Floodplain Sediments And Comparative Genomics To Uncover Biosynthetic Natural Products Potential.</title>
        <authorList>
            <person name="Leao T.F."/>
            <person name="Leao P.N."/>
            <person name="Guimaraes P.I."/>
            <person name="de Melo A.G.C."/>
            <person name="Ramos R.T.J."/>
            <person name="Silva A."/>
            <person name="Fiore M.F."/>
            <person name="Schneider M.P.C."/>
        </authorList>
    </citation>
    <scope>NUCLEOTIDE SEQUENCE [LARGE SCALE GENOMIC DNA]</scope>
    <source>
        <strain evidence="6">CENA21</strain>
    </source>
</reference>
<dbReference type="Gene3D" id="1.25.10.10">
    <property type="entry name" value="Leucine-rich Repeat Variant"/>
    <property type="match status" value="1"/>
</dbReference>